<feature type="transmembrane region" description="Helical" evidence="1">
    <location>
        <begin position="169"/>
        <end position="192"/>
    </location>
</feature>
<feature type="transmembrane region" description="Helical" evidence="1">
    <location>
        <begin position="287"/>
        <end position="310"/>
    </location>
</feature>
<evidence type="ECO:0000313" key="2">
    <source>
        <dbReference type="EMBL" id="KAJ4458384.1"/>
    </source>
</evidence>
<feature type="transmembrane region" description="Helical" evidence="1">
    <location>
        <begin position="102"/>
        <end position="127"/>
    </location>
</feature>
<protein>
    <submittedName>
        <fullName evidence="2">Uncharacterized protein</fullName>
    </submittedName>
</protein>
<dbReference type="EMBL" id="JAPMOS010000030">
    <property type="protein sequence ID" value="KAJ4458384.1"/>
    <property type="molecule type" value="Genomic_DNA"/>
</dbReference>
<feature type="transmembrane region" description="Helical" evidence="1">
    <location>
        <begin position="58"/>
        <end position="82"/>
    </location>
</feature>
<dbReference type="Gene3D" id="1.20.1070.10">
    <property type="entry name" value="Rhodopsin 7-helix transmembrane proteins"/>
    <property type="match status" value="1"/>
</dbReference>
<keyword evidence="1" id="KW-1133">Transmembrane helix</keyword>
<sequence>MEHETGKETLLTEDDFETDSIPTQSLGAPVNSRTSSIRLRLSTPADQEKVLIPKWQRWMSLIVLGGFIGCLFLLALIVSRGFSVSHLFDPSSTMTVGEARVLQWASCALEITGVFCACLFIFAGIFVSPKLRRFPQGLMFSYNLCTILYFVFAQFRFDQHIWCQIEGAIRLNCILAANCFVPLSVVSLFFLVVRTRSMVKWRAVFYMIGWLWPTVPCIVMAAYEQFNPGAWPSGCDMKIEPAEYFLYAPPLMFTPVTIVLLAIVSIHIQREVRLHPYTDTSALLKTLFRFQLFGNVYIDINLFLLVVPWIERLTNVPPIVSILYGVVNRVEAIFYPLLWMANKELLTNTGVMVRRLCCCCCCCSRSQKAMAPPSKSFENLSSEQLGLLSHGALVSLGIQTAI</sequence>
<feature type="transmembrane region" description="Helical" evidence="1">
    <location>
        <begin position="139"/>
        <end position="157"/>
    </location>
</feature>
<feature type="transmembrane region" description="Helical" evidence="1">
    <location>
        <begin position="204"/>
        <end position="224"/>
    </location>
</feature>
<dbReference type="Proteomes" id="UP001141327">
    <property type="component" value="Unassembled WGS sequence"/>
</dbReference>
<keyword evidence="1" id="KW-0472">Membrane</keyword>
<name>A0ABQ8UGK7_9EUKA</name>
<keyword evidence="3" id="KW-1185">Reference proteome</keyword>
<keyword evidence="1" id="KW-0812">Transmembrane</keyword>
<evidence type="ECO:0000256" key="1">
    <source>
        <dbReference type="SAM" id="Phobius"/>
    </source>
</evidence>
<proteinExistence type="predicted"/>
<feature type="transmembrane region" description="Helical" evidence="1">
    <location>
        <begin position="316"/>
        <end position="338"/>
    </location>
</feature>
<accession>A0ABQ8UGK7</accession>
<reference evidence="2" key="1">
    <citation type="journal article" date="2022" name="bioRxiv">
        <title>Genomics of Preaxostyla Flagellates Illuminates Evolutionary Transitions and the Path Towards Mitochondrial Loss.</title>
        <authorList>
            <person name="Novak L.V.F."/>
            <person name="Treitli S.C."/>
            <person name="Pyrih J."/>
            <person name="Halakuc P."/>
            <person name="Pipaliya S.V."/>
            <person name="Vacek V."/>
            <person name="Brzon O."/>
            <person name="Soukal P."/>
            <person name="Eme L."/>
            <person name="Dacks J.B."/>
            <person name="Karnkowska A."/>
            <person name="Elias M."/>
            <person name="Hampl V."/>
        </authorList>
    </citation>
    <scope>NUCLEOTIDE SEQUENCE</scope>
    <source>
        <strain evidence="2">RCP-MX</strain>
    </source>
</reference>
<gene>
    <name evidence="2" type="ORF">PAPYR_5941</name>
</gene>
<comment type="caution">
    <text evidence="2">The sequence shown here is derived from an EMBL/GenBank/DDBJ whole genome shotgun (WGS) entry which is preliminary data.</text>
</comment>
<evidence type="ECO:0000313" key="3">
    <source>
        <dbReference type="Proteomes" id="UP001141327"/>
    </source>
</evidence>
<organism evidence="2 3">
    <name type="scientific">Paratrimastix pyriformis</name>
    <dbReference type="NCBI Taxonomy" id="342808"/>
    <lineage>
        <taxon>Eukaryota</taxon>
        <taxon>Metamonada</taxon>
        <taxon>Preaxostyla</taxon>
        <taxon>Paratrimastigidae</taxon>
        <taxon>Paratrimastix</taxon>
    </lineage>
</organism>
<feature type="transmembrane region" description="Helical" evidence="1">
    <location>
        <begin position="244"/>
        <end position="266"/>
    </location>
</feature>